<protein>
    <recommendedName>
        <fullName evidence="4">Aspartic peptidase DDI1-type domain-containing protein</fullName>
    </recommendedName>
</protein>
<evidence type="ECO:0000256" key="1">
    <source>
        <dbReference type="SAM" id="MobiDB-lite"/>
    </source>
</evidence>
<evidence type="ECO:0000313" key="2">
    <source>
        <dbReference type="EMBL" id="MBA0599988.1"/>
    </source>
</evidence>
<gene>
    <name evidence="2" type="ORF">Gorai_006187</name>
</gene>
<dbReference type="AlphaFoldDB" id="A0A7J8QEU3"/>
<dbReference type="EMBL" id="JABEZZ010000011">
    <property type="protein sequence ID" value="MBA0599988.1"/>
    <property type="molecule type" value="Genomic_DNA"/>
</dbReference>
<evidence type="ECO:0008006" key="4">
    <source>
        <dbReference type="Google" id="ProtNLM"/>
    </source>
</evidence>
<accession>A0A7J8QEU3</accession>
<proteinExistence type="predicted"/>
<organism evidence="2 3">
    <name type="scientific">Gossypium raimondii</name>
    <name type="common">Peruvian cotton</name>
    <name type="synonym">Gossypium klotzschianum subsp. raimondii</name>
    <dbReference type="NCBI Taxonomy" id="29730"/>
    <lineage>
        <taxon>Eukaryota</taxon>
        <taxon>Viridiplantae</taxon>
        <taxon>Streptophyta</taxon>
        <taxon>Embryophyta</taxon>
        <taxon>Tracheophyta</taxon>
        <taxon>Spermatophyta</taxon>
        <taxon>Magnoliopsida</taxon>
        <taxon>eudicotyledons</taxon>
        <taxon>Gunneridae</taxon>
        <taxon>Pentapetalae</taxon>
        <taxon>rosids</taxon>
        <taxon>malvids</taxon>
        <taxon>Malvales</taxon>
        <taxon>Malvaceae</taxon>
        <taxon>Malvoideae</taxon>
        <taxon>Gossypium</taxon>
    </lineage>
</organism>
<feature type="region of interest" description="Disordered" evidence="1">
    <location>
        <begin position="91"/>
        <end position="122"/>
    </location>
</feature>
<dbReference type="PANTHER" id="PTHR12917">
    <property type="entry name" value="ASPARTYL PROTEASE DDI-RELATED"/>
    <property type="match status" value="1"/>
</dbReference>
<comment type="caution">
    <text evidence="2">The sequence shown here is derived from an EMBL/GenBank/DDBJ whole genome shotgun (WGS) entry which is preliminary data.</text>
</comment>
<reference evidence="2 3" key="1">
    <citation type="journal article" date="2019" name="Genome Biol. Evol.">
        <title>Insights into the evolution of the New World diploid cottons (Gossypium, subgenus Houzingenia) based on genome sequencing.</title>
        <authorList>
            <person name="Grover C.E."/>
            <person name="Arick M.A. 2nd"/>
            <person name="Thrash A."/>
            <person name="Conover J.L."/>
            <person name="Sanders W.S."/>
            <person name="Peterson D.G."/>
            <person name="Frelichowski J.E."/>
            <person name="Scheffler J.A."/>
            <person name="Scheffler B.E."/>
            <person name="Wendel J.F."/>
        </authorList>
    </citation>
    <scope>NUCLEOTIDE SEQUENCE [LARGE SCALE GENOMIC DNA]</scope>
    <source>
        <strain evidence="2">8</strain>
        <tissue evidence="2">Leaf</tissue>
    </source>
</reference>
<feature type="compositionally biased region" description="Basic and acidic residues" evidence="1">
    <location>
        <begin position="91"/>
        <end position="108"/>
    </location>
</feature>
<name>A0A7J8QEU3_GOSRA</name>
<dbReference type="InterPro" id="IPR021109">
    <property type="entry name" value="Peptidase_aspartic_dom_sf"/>
</dbReference>
<dbReference type="PANTHER" id="PTHR12917:SF18">
    <property type="entry name" value="DNA DAMAGE-INDUCIBLE PROTEIN 1-LIKE"/>
    <property type="match status" value="1"/>
</dbReference>
<evidence type="ECO:0000313" key="3">
    <source>
        <dbReference type="Proteomes" id="UP000593578"/>
    </source>
</evidence>
<dbReference type="Proteomes" id="UP000593578">
    <property type="component" value="Unassembled WGS sequence"/>
</dbReference>
<dbReference type="CDD" id="cd00303">
    <property type="entry name" value="retropepsin_like"/>
    <property type="match status" value="1"/>
</dbReference>
<dbReference type="Gene3D" id="2.40.70.10">
    <property type="entry name" value="Acid Proteases"/>
    <property type="match status" value="1"/>
</dbReference>
<sequence>MKEKFKEYVAEALSSNMDALQVLLNTTMAKGELALCRVAVGKGVLVAKSSHKIDVPKLKKFKGARFVKEMDNFLWEMKQYFHLVPRKDKIESSKPKEKGNGKGDKEVQIENSNNNGGDDELEKTSMKLGSIVSGAKAKRVKENKKNPVECFFLFVVCIGRRRSALVDMRASKLFISEKVMSKLGLSVSKSTKKIKTVNSKEVPIVGVVQGVKLQFSQWKGKEDFEVIHLDDYKFVLGLNFFNKINALLVSFVDCICILDTRQKQCVVSVSLDMRDGTKVLPAIQLVKDVPCGENNDLVDRSATKTLLKMLEVQKIDVKPIEVSIELPPMREIGCALDFGEKW</sequence>